<dbReference type="EMBL" id="GBRH01258880">
    <property type="protein sequence ID" value="JAD39015.1"/>
    <property type="molecule type" value="Transcribed_RNA"/>
</dbReference>
<proteinExistence type="predicted"/>
<accession>A0A0A8ZQH4</accession>
<sequence length="75" mass="8414">MVTPTRLLHQETRNQQLKIPYKNILPTIHLNSQKKTVNSTAALGCLVNTPVAYQVINPCCQLTLKNQSDIVLSQK</sequence>
<dbReference type="AlphaFoldDB" id="A0A0A8ZQH4"/>
<evidence type="ECO:0000313" key="1">
    <source>
        <dbReference type="EMBL" id="JAD39015.1"/>
    </source>
</evidence>
<name>A0A0A8ZQH4_ARUDO</name>
<protein>
    <submittedName>
        <fullName evidence="1">Uncharacterized protein</fullName>
    </submittedName>
</protein>
<reference evidence="1" key="1">
    <citation type="submission" date="2014-09" db="EMBL/GenBank/DDBJ databases">
        <authorList>
            <person name="Magalhaes I.L.F."/>
            <person name="Oliveira U."/>
            <person name="Santos F.R."/>
            <person name="Vidigal T.H.D.A."/>
            <person name="Brescovit A.D."/>
            <person name="Santos A.J."/>
        </authorList>
    </citation>
    <scope>NUCLEOTIDE SEQUENCE</scope>
    <source>
        <tissue evidence="1">Shoot tissue taken approximately 20 cm above the soil surface</tissue>
    </source>
</reference>
<organism evidence="1">
    <name type="scientific">Arundo donax</name>
    <name type="common">Giant reed</name>
    <name type="synonym">Donax arundinaceus</name>
    <dbReference type="NCBI Taxonomy" id="35708"/>
    <lineage>
        <taxon>Eukaryota</taxon>
        <taxon>Viridiplantae</taxon>
        <taxon>Streptophyta</taxon>
        <taxon>Embryophyta</taxon>
        <taxon>Tracheophyta</taxon>
        <taxon>Spermatophyta</taxon>
        <taxon>Magnoliopsida</taxon>
        <taxon>Liliopsida</taxon>
        <taxon>Poales</taxon>
        <taxon>Poaceae</taxon>
        <taxon>PACMAD clade</taxon>
        <taxon>Arundinoideae</taxon>
        <taxon>Arundineae</taxon>
        <taxon>Arundo</taxon>
    </lineage>
</organism>
<reference evidence="1" key="2">
    <citation type="journal article" date="2015" name="Data Brief">
        <title>Shoot transcriptome of the giant reed, Arundo donax.</title>
        <authorList>
            <person name="Barrero R.A."/>
            <person name="Guerrero F.D."/>
            <person name="Moolhuijzen P."/>
            <person name="Goolsby J.A."/>
            <person name="Tidwell J."/>
            <person name="Bellgard S.E."/>
            <person name="Bellgard M.I."/>
        </authorList>
    </citation>
    <scope>NUCLEOTIDE SEQUENCE</scope>
    <source>
        <tissue evidence="1">Shoot tissue taken approximately 20 cm above the soil surface</tissue>
    </source>
</reference>